<dbReference type="Gene3D" id="3.40.309.10">
    <property type="entry name" value="Aldehyde Dehydrogenase, Chain A, domain 2"/>
    <property type="match status" value="1"/>
</dbReference>
<evidence type="ECO:0000256" key="4">
    <source>
        <dbReference type="PROSITE-ProRule" id="PRU10007"/>
    </source>
</evidence>
<keyword evidence="8" id="KW-1185">Reference proteome</keyword>
<reference evidence="7 8" key="1">
    <citation type="submission" date="2020-09" db="EMBL/GenBank/DDBJ databases">
        <title>Investigation of environmental microbes.</title>
        <authorList>
            <person name="Ou Y."/>
            <person name="Kang Q."/>
        </authorList>
    </citation>
    <scope>NUCLEOTIDE SEQUENCE [LARGE SCALE GENOMIC DNA]</scope>
    <source>
        <strain evidence="7 8">KJZ-14</strain>
    </source>
</reference>
<organism evidence="7 8">
    <name type="scientific">Rothia terrae</name>
    <dbReference type="NCBI Taxonomy" id="396015"/>
    <lineage>
        <taxon>Bacteria</taxon>
        <taxon>Bacillati</taxon>
        <taxon>Actinomycetota</taxon>
        <taxon>Actinomycetes</taxon>
        <taxon>Micrococcales</taxon>
        <taxon>Micrococcaceae</taxon>
        <taxon>Rothia</taxon>
    </lineage>
</organism>
<name>A0A7H2BE62_9MICC</name>
<dbReference type="AlphaFoldDB" id="A0A7H2BE62"/>
<dbReference type="InterPro" id="IPR015590">
    <property type="entry name" value="Aldehyde_DH_dom"/>
</dbReference>
<dbReference type="Proteomes" id="UP000516404">
    <property type="component" value="Chromosome"/>
</dbReference>
<dbReference type="SUPFAM" id="SSF53720">
    <property type="entry name" value="ALDH-like"/>
    <property type="match status" value="1"/>
</dbReference>
<feature type="domain" description="Aldehyde dehydrogenase" evidence="6">
    <location>
        <begin position="4"/>
        <end position="453"/>
    </location>
</feature>
<dbReference type="InterPro" id="IPR047110">
    <property type="entry name" value="GABD/Sad-like"/>
</dbReference>
<dbReference type="PANTHER" id="PTHR43217:SF2">
    <property type="entry name" value="SUCCINATE-SEMIALDEHYDE DEHYDROGENASE [NADP(+)]"/>
    <property type="match status" value="1"/>
</dbReference>
<dbReference type="GO" id="GO:0004777">
    <property type="term" value="F:succinate-semialdehyde dehydrogenase (NAD+) activity"/>
    <property type="evidence" value="ECO:0007669"/>
    <property type="project" value="TreeGrafter"/>
</dbReference>
<comment type="similarity">
    <text evidence="1 5">Belongs to the aldehyde dehydrogenase family.</text>
</comment>
<dbReference type="FunFam" id="3.40.309.10:FF:000009">
    <property type="entry name" value="Aldehyde dehydrogenase A"/>
    <property type="match status" value="1"/>
</dbReference>
<keyword evidence="3 5" id="KW-0560">Oxidoreductase</keyword>
<accession>A0A7H2BE62</accession>
<evidence type="ECO:0000256" key="3">
    <source>
        <dbReference type="ARBA" id="ARBA00023002"/>
    </source>
</evidence>
<dbReference type="CDD" id="cd07100">
    <property type="entry name" value="ALDH_SSADH1_GabD1"/>
    <property type="match status" value="1"/>
</dbReference>
<dbReference type="Gene3D" id="3.40.605.10">
    <property type="entry name" value="Aldehyde Dehydrogenase, Chain A, domain 1"/>
    <property type="match status" value="1"/>
</dbReference>
<gene>
    <name evidence="7" type="ORF">IDM49_01265</name>
</gene>
<dbReference type="RefSeq" id="WP_168614446.1">
    <property type="nucleotide sequence ID" value="NZ_BAAAOX010000018.1"/>
</dbReference>
<evidence type="ECO:0000256" key="1">
    <source>
        <dbReference type="ARBA" id="ARBA00009986"/>
    </source>
</evidence>
<evidence type="ECO:0000313" key="8">
    <source>
        <dbReference type="Proteomes" id="UP000516404"/>
    </source>
</evidence>
<evidence type="ECO:0000313" key="7">
    <source>
        <dbReference type="EMBL" id="QNV37958.1"/>
    </source>
</evidence>
<dbReference type="InterPro" id="IPR016161">
    <property type="entry name" value="Ald_DH/histidinol_DH"/>
</dbReference>
<evidence type="ECO:0000259" key="6">
    <source>
        <dbReference type="Pfam" id="PF00171"/>
    </source>
</evidence>
<dbReference type="PANTHER" id="PTHR43217">
    <property type="entry name" value="SUCCINATE SEMIALDEHYDE DEHYDROGENASE [NAD(P)+] SAD"/>
    <property type="match status" value="1"/>
</dbReference>
<dbReference type="InterPro" id="IPR029510">
    <property type="entry name" value="Ald_DH_CS_GLU"/>
</dbReference>
<dbReference type="GO" id="GO:0004030">
    <property type="term" value="F:aldehyde dehydrogenase [NAD(P)+] activity"/>
    <property type="evidence" value="ECO:0007669"/>
    <property type="project" value="InterPro"/>
</dbReference>
<proteinExistence type="inferred from homology"/>
<protein>
    <submittedName>
        <fullName evidence="7">NAD-dependent succinate-semialdehyde dehydrogenase</fullName>
    </submittedName>
</protein>
<dbReference type="Pfam" id="PF00171">
    <property type="entry name" value="Aldedh"/>
    <property type="match status" value="1"/>
</dbReference>
<dbReference type="GeneID" id="96622851"/>
<dbReference type="InterPro" id="IPR016163">
    <property type="entry name" value="Ald_DH_C"/>
</dbReference>
<dbReference type="KEGG" id="rter:IDM49_01265"/>
<evidence type="ECO:0000256" key="5">
    <source>
        <dbReference type="RuleBase" id="RU003345"/>
    </source>
</evidence>
<keyword evidence="2" id="KW-0521">NADP</keyword>
<dbReference type="PROSITE" id="PS00687">
    <property type="entry name" value="ALDEHYDE_DEHYDR_GLU"/>
    <property type="match status" value="1"/>
</dbReference>
<dbReference type="InterPro" id="IPR016162">
    <property type="entry name" value="Ald_DH_N"/>
</dbReference>
<sequence length="460" mass="49753">MSTYALTNANTGEVEKTFDSLKSSDIPGIIDAAHEAYLSWKTNSVEERAKILSAASKGFDARKDELAEIIGREMGKPREEALAEIQLVVDIFNWYATEGPAHLEDSPLNAEGAPVNFVRHDPLGILLGVMPWNFPYYQLARFAAPNLLVGNTILMKQASICPVSSAAFEEVLLDAGLTKGAYQNLYLNTEDVKQIMEDFRVKGASVTGSERAGVAVAELAAQNLKKSVMELGGNDPAIVLSDVDNVGKVAETLAGLRFSNAGQVCTSPKRIIVVEDIYDEFVEAAKTAVENFVVGDADDPKTQMGPLSSESARDDAVERIEQAVKDGATLHVGGKKLDRPGWFMSPALLTDVDFDDDLSCNELFGPALVVYKVKDEAAAIKFANASEYGLQASVWTADMDHGLEVADQIEAGMVLVNEHVVTQADLPFGGINKSGYGRELTQWGLLEFTNEKLIRGTKLS</sequence>
<dbReference type="EMBL" id="CP061539">
    <property type="protein sequence ID" value="QNV37958.1"/>
    <property type="molecule type" value="Genomic_DNA"/>
</dbReference>
<dbReference type="InterPro" id="IPR044148">
    <property type="entry name" value="ALDH_GabD1-like"/>
</dbReference>
<evidence type="ECO:0000256" key="2">
    <source>
        <dbReference type="ARBA" id="ARBA00022857"/>
    </source>
</evidence>
<feature type="active site" evidence="4">
    <location>
        <position position="230"/>
    </location>
</feature>